<gene>
    <name evidence="2" type="ORF">BCL74_0868</name>
</gene>
<dbReference type="Gene3D" id="3.40.50.150">
    <property type="entry name" value="Vaccinia Virus protein VP39"/>
    <property type="match status" value="1"/>
</dbReference>
<reference evidence="2 3" key="1">
    <citation type="submission" date="2018-10" db="EMBL/GenBank/DDBJ databases">
        <title>Comparative analysis of microorganisms from saline springs in Andes Mountain Range, Colombia.</title>
        <authorList>
            <person name="Rubin E."/>
        </authorList>
    </citation>
    <scope>NUCLEOTIDE SEQUENCE [LARGE SCALE GENOMIC DNA]</scope>
    <source>
        <strain evidence="2 3">USBA 36</strain>
    </source>
</reference>
<feature type="domain" description="Methyltransferase" evidence="1">
    <location>
        <begin position="45"/>
        <end position="142"/>
    </location>
</feature>
<dbReference type="GO" id="GO:0032259">
    <property type="term" value="P:methylation"/>
    <property type="evidence" value="ECO:0007669"/>
    <property type="project" value="UniProtKB-KW"/>
</dbReference>
<evidence type="ECO:0000313" key="3">
    <source>
        <dbReference type="Proteomes" id="UP000277424"/>
    </source>
</evidence>
<sequence>MTDGSEFFKGRNLRVGFYDLLFGRASNLIGELEFYRGFTAGAGSVLEAACGSGRLFPALGAPGRLLVGFDASLELLSQAQAHYHGNAGLGRPLLCAQRMEDFGFGRRFERIVVGYYGFSYVLDPEGRRNFMQRIADHLTPDGQAVLHLPDADLLRRPVPQSEIDAQRGSLMLTKEASGFSGRLAYQTTENRVVENGTVHITALTFSLLDESGAVLREEEAAMHYAILDRQDIETLAASVGLRLVASRSGFTEENESELIVTLAHA</sequence>
<proteinExistence type="predicted"/>
<dbReference type="EMBL" id="RBIG01000001">
    <property type="protein sequence ID" value="RKQ73096.1"/>
    <property type="molecule type" value="Genomic_DNA"/>
</dbReference>
<evidence type="ECO:0000259" key="1">
    <source>
        <dbReference type="Pfam" id="PF13649"/>
    </source>
</evidence>
<dbReference type="GO" id="GO:0008168">
    <property type="term" value="F:methyltransferase activity"/>
    <property type="evidence" value="ECO:0007669"/>
    <property type="project" value="UniProtKB-KW"/>
</dbReference>
<dbReference type="SUPFAM" id="SSF53335">
    <property type="entry name" value="S-adenosyl-L-methionine-dependent methyltransferases"/>
    <property type="match status" value="1"/>
</dbReference>
<dbReference type="OrthoDB" id="9804312at2"/>
<dbReference type="InterPro" id="IPR029063">
    <property type="entry name" value="SAM-dependent_MTases_sf"/>
</dbReference>
<name>A0A420WQF4_9PROT</name>
<evidence type="ECO:0000313" key="2">
    <source>
        <dbReference type="EMBL" id="RKQ73096.1"/>
    </source>
</evidence>
<dbReference type="AlphaFoldDB" id="A0A420WQF4"/>
<accession>A0A420WQF4</accession>
<comment type="caution">
    <text evidence="2">The sequence shown here is derived from an EMBL/GenBank/DDBJ whole genome shotgun (WGS) entry which is preliminary data.</text>
</comment>
<keyword evidence="2" id="KW-0808">Transferase</keyword>
<dbReference type="Pfam" id="PF13649">
    <property type="entry name" value="Methyltransf_25"/>
    <property type="match status" value="1"/>
</dbReference>
<dbReference type="InterPro" id="IPR041698">
    <property type="entry name" value="Methyltransf_25"/>
</dbReference>
<keyword evidence="2" id="KW-0489">Methyltransferase</keyword>
<dbReference type="RefSeq" id="WP_121217835.1">
    <property type="nucleotide sequence ID" value="NZ_RBIG01000001.1"/>
</dbReference>
<organism evidence="2 3">
    <name type="scientific">Oceanibaculum indicum</name>
    <dbReference type="NCBI Taxonomy" id="526216"/>
    <lineage>
        <taxon>Bacteria</taxon>
        <taxon>Pseudomonadati</taxon>
        <taxon>Pseudomonadota</taxon>
        <taxon>Alphaproteobacteria</taxon>
        <taxon>Rhodospirillales</taxon>
        <taxon>Oceanibaculaceae</taxon>
        <taxon>Oceanibaculum</taxon>
    </lineage>
</organism>
<protein>
    <submittedName>
        <fullName evidence="2">Methyltransferase family protein</fullName>
    </submittedName>
</protein>
<dbReference type="CDD" id="cd02440">
    <property type="entry name" value="AdoMet_MTases"/>
    <property type="match status" value="1"/>
</dbReference>
<dbReference type="Proteomes" id="UP000277424">
    <property type="component" value="Unassembled WGS sequence"/>
</dbReference>